<comment type="caution">
    <text evidence="2">The sequence shown here is derived from an EMBL/GenBank/DDBJ whole genome shotgun (WGS) entry which is preliminary data.</text>
</comment>
<feature type="compositionally biased region" description="Polar residues" evidence="1">
    <location>
        <begin position="361"/>
        <end position="380"/>
    </location>
</feature>
<dbReference type="Proteomes" id="UP001633002">
    <property type="component" value="Unassembled WGS sequence"/>
</dbReference>
<accession>A0ABD3GJ62</accession>
<protein>
    <submittedName>
        <fullName evidence="2">Uncharacterized protein</fullName>
    </submittedName>
</protein>
<evidence type="ECO:0000256" key="1">
    <source>
        <dbReference type="SAM" id="MobiDB-lite"/>
    </source>
</evidence>
<sequence length="402" mass="42563">MKGIGLMVPVLVITARLHLQLVLVVHRLIMGGVVGMGAWTSGSGSSGGRTVGVTTGAASGGSTPQIVLPVTTSTPTPSIPAAPAKVGRGSIGGRTLDIATRLAAKYGPISIRHKNAQARVESRQEKNIMVTNPFGHQGFAGFRARFKKAFGIYPLPKHNAFLCAHGIRRVFEFMKEGRDFSRSGGPSSAEVGADNAAGTDDGSAYGAAAVGGNDVGPDDDGAEFSELECSGDELEEDDHGQAPQQERVEEDDEDDKDDEDSSLFEIREALRAPVQPAVSEARHIIRFVVGAESSDPMTVVAQRSVQRAIPMDPQLSTVLQAIALDPLSGVLRMWGSPQDPQPSVARTVIPQPLTVRAVVSEPSSARTTVPEPSSRQTRAQTHPVGARGTEERRAKKSKKSKK</sequence>
<evidence type="ECO:0000313" key="2">
    <source>
        <dbReference type="EMBL" id="KAL3679245.1"/>
    </source>
</evidence>
<dbReference type="AlphaFoldDB" id="A0ABD3GJ62"/>
<feature type="compositionally biased region" description="Acidic residues" evidence="1">
    <location>
        <begin position="248"/>
        <end position="261"/>
    </location>
</feature>
<evidence type="ECO:0000313" key="3">
    <source>
        <dbReference type="Proteomes" id="UP001633002"/>
    </source>
</evidence>
<feature type="region of interest" description="Disordered" evidence="1">
    <location>
        <begin position="204"/>
        <end position="261"/>
    </location>
</feature>
<organism evidence="2 3">
    <name type="scientific">Riccia sorocarpa</name>
    <dbReference type="NCBI Taxonomy" id="122646"/>
    <lineage>
        <taxon>Eukaryota</taxon>
        <taxon>Viridiplantae</taxon>
        <taxon>Streptophyta</taxon>
        <taxon>Embryophyta</taxon>
        <taxon>Marchantiophyta</taxon>
        <taxon>Marchantiopsida</taxon>
        <taxon>Marchantiidae</taxon>
        <taxon>Marchantiales</taxon>
        <taxon>Ricciaceae</taxon>
        <taxon>Riccia</taxon>
    </lineage>
</organism>
<proteinExistence type="predicted"/>
<feature type="compositionally biased region" description="Acidic residues" evidence="1">
    <location>
        <begin position="216"/>
        <end position="238"/>
    </location>
</feature>
<name>A0ABD3GJ62_9MARC</name>
<feature type="region of interest" description="Disordered" evidence="1">
    <location>
        <begin position="356"/>
        <end position="402"/>
    </location>
</feature>
<dbReference type="EMBL" id="JBJQOH010000007">
    <property type="protein sequence ID" value="KAL3679245.1"/>
    <property type="molecule type" value="Genomic_DNA"/>
</dbReference>
<reference evidence="2 3" key="1">
    <citation type="submission" date="2024-09" db="EMBL/GenBank/DDBJ databases">
        <title>Chromosome-scale assembly of Riccia sorocarpa.</title>
        <authorList>
            <person name="Paukszto L."/>
        </authorList>
    </citation>
    <scope>NUCLEOTIDE SEQUENCE [LARGE SCALE GENOMIC DNA]</scope>
    <source>
        <strain evidence="2">LP-2024</strain>
        <tissue evidence="2">Aerial parts of the thallus</tissue>
    </source>
</reference>
<gene>
    <name evidence="2" type="ORF">R1sor_022201</name>
</gene>
<keyword evidence="3" id="KW-1185">Reference proteome</keyword>
<feature type="region of interest" description="Disordered" evidence="1">
    <location>
        <begin position="179"/>
        <end position="198"/>
    </location>
</feature>